<dbReference type="GO" id="GO:0016757">
    <property type="term" value="F:glycosyltransferase activity"/>
    <property type="evidence" value="ECO:0007669"/>
    <property type="project" value="UniProtKB-KW"/>
</dbReference>
<dbReference type="GO" id="GO:0006506">
    <property type="term" value="P:GPI anchor biosynthetic process"/>
    <property type="evidence" value="ECO:0007669"/>
    <property type="project" value="InterPro"/>
</dbReference>
<name>A0AA36AHR6_OCTVU</name>
<feature type="transmembrane region" description="Helical" evidence="1">
    <location>
        <begin position="202"/>
        <end position="220"/>
    </location>
</feature>
<evidence type="ECO:0000313" key="2">
    <source>
        <dbReference type="EMBL" id="CAI9716395.1"/>
    </source>
</evidence>
<keyword evidence="1" id="KW-0812">Transmembrane</keyword>
<evidence type="ECO:0000256" key="1">
    <source>
        <dbReference type="SAM" id="Phobius"/>
    </source>
</evidence>
<proteinExistence type="predicted"/>
<dbReference type="GO" id="GO:0016020">
    <property type="term" value="C:membrane"/>
    <property type="evidence" value="ECO:0007669"/>
    <property type="project" value="InterPro"/>
</dbReference>
<feature type="transmembrane region" description="Helical" evidence="1">
    <location>
        <begin position="456"/>
        <end position="482"/>
    </location>
</feature>
<gene>
    <name evidence="2" type="ORF">OCTVUL_1B022409</name>
</gene>
<feature type="transmembrane region" description="Helical" evidence="1">
    <location>
        <begin position="298"/>
        <end position="318"/>
    </location>
</feature>
<dbReference type="PANTHER" id="PTHR21329">
    <property type="entry name" value="PHOSPHATIDYLINOSITOL N-ACETYLGLUCOSAMINYLTRANSFERASE SUBUNIT Q-RELATED"/>
    <property type="match status" value="1"/>
</dbReference>
<dbReference type="Proteomes" id="UP001162480">
    <property type="component" value="Chromosome 1"/>
</dbReference>
<reference evidence="2" key="1">
    <citation type="submission" date="2023-08" db="EMBL/GenBank/DDBJ databases">
        <authorList>
            <person name="Alioto T."/>
            <person name="Alioto T."/>
            <person name="Gomez Garrido J."/>
        </authorList>
    </citation>
    <scope>NUCLEOTIDE SEQUENCE</scope>
</reference>
<accession>A0AA36AHR6</accession>
<evidence type="ECO:0000313" key="3">
    <source>
        <dbReference type="Proteomes" id="UP001162480"/>
    </source>
</evidence>
<feature type="transmembrane region" description="Helical" evidence="1">
    <location>
        <begin position="339"/>
        <end position="369"/>
    </location>
</feature>
<keyword evidence="3" id="KW-1185">Reference proteome</keyword>
<organism evidence="2 3">
    <name type="scientific">Octopus vulgaris</name>
    <name type="common">Common octopus</name>
    <dbReference type="NCBI Taxonomy" id="6645"/>
    <lineage>
        <taxon>Eukaryota</taxon>
        <taxon>Metazoa</taxon>
        <taxon>Spiralia</taxon>
        <taxon>Lophotrochozoa</taxon>
        <taxon>Mollusca</taxon>
        <taxon>Cephalopoda</taxon>
        <taxon>Coleoidea</taxon>
        <taxon>Octopodiformes</taxon>
        <taxon>Octopoda</taxon>
        <taxon>Incirrata</taxon>
        <taxon>Octopodidae</taxon>
        <taxon>Octopus</taxon>
    </lineage>
</organism>
<dbReference type="GO" id="GO:0005783">
    <property type="term" value="C:endoplasmic reticulum"/>
    <property type="evidence" value="ECO:0007669"/>
    <property type="project" value="TreeGrafter"/>
</dbReference>
<feature type="transmembrane region" description="Helical" evidence="1">
    <location>
        <begin position="267"/>
        <end position="286"/>
    </location>
</feature>
<feature type="transmembrane region" description="Helical" evidence="1">
    <location>
        <begin position="433"/>
        <end position="450"/>
    </location>
</feature>
<dbReference type="PANTHER" id="PTHR21329:SF3">
    <property type="entry name" value="PHOSPHATIDYLINOSITOL N-ACETYLGLUCOSAMINYLTRANSFERASE SUBUNIT Q"/>
    <property type="match status" value="1"/>
</dbReference>
<protein>
    <submittedName>
        <fullName evidence="2">Phosphatidylinositol N-acetylglucosaminyltransferase subunit Q-like isoform X2</fullName>
    </submittedName>
</protein>
<keyword evidence="1" id="KW-0472">Membrane</keyword>
<dbReference type="Pfam" id="PF05024">
    <property type="entry name" value="Gpi1"/>
    <property type="match status" value="1"/>
</dbReference>
<keyword evidence="1" id="KW-1133">Transmembrane helix</keyword>
<dbReference type="InterPro" id="IPR007720">
    <property type="entry name" value="PigQ/GPI1"/>
</dbReference>
<dbReference type="AlphaFoldDB" id="A0AA36AHR6"/>
<dbReference type="EMBL" id="OX597814">
    <property type="protein sequence ID" value="CAI9716395.1"/>
    <property type="molecule type" value="Genomic_DNA"/>
</dbReference>
<sequence>MSDAMDCTWKVFIPHSLPYHKDGYLVGRIWSQEQLIYIVGVIRLEDFNDKDNWSFCCNVADNQESLPTLKVVGVWNSHKNSKVDQEKFYHLFQTGWLELKMLNRRSLSARVYTNSSRNGFFCCTCVLFDPNDLQKSYFIQESITAHKNDSEYCQSDTIPSAVVKIVQDVCQNADDIAHLEENHRMTSYFHKSPCLKSSCLDIILTLFISPIKFISSLFVFKNTNKYIDKVLFTSAFARVMKMKHSQIELQTKKDEKSPLKKLCYLDLGYRQIMDSLLGILCLFLLSSLTSPQDIASLILYWTKTTVISLSSILQWLMGSPAGLKLNSQLNGFLGSFFKYNIYVWTTYLTVILEPILATFLQCSLFSGIFGFSLQLSLLQDIVSLMALHIYCFYVFASRFYYFQVYTLSSLWRLFCGKKWNVLRHRLDTASNDIDHLFVGTLFFTVLLFLLPTTAVYYSLFTLLHLVILLFHTFVTSITDWVINVPIYSMMQWLIRAKSVAGHVIFRVHSWEKAPGGTLILAMQVSQFTFSQVFTILSEKQRTNLNNVHSNILVSCCILSDNSSLTTVV</sequence>